<gene>
    <name evidence="2" type="ORF">J5227_08600</name>
</gene>
<sequence length="243" mass="26823">MAYNKQKKNSFDLNQYETVKSRKTRFRLEYPNCIIMPVPLSDVNFAANYILMGALIWKDKKQLESVQLDNIQKLAESATPQNAGMIMTAIAIQSKADSSGYSLSIAGGSGADRTAWVENAEESAVGRALDNMGYHSGSASKEEMEKVQHILDSQKLRVQLENNINVLYIDLTNKGFSTHQLGQIINQSVKPFEQLSELSVPELEKLFSTLNEIGGTGKYQNQQPPQNPPNMPSAGFPAPPVSV</sequence>
<feature type="region of interest" description="Disordered" evidence="1">
    <location>
        <begin position="214"/>
        <end position="243"/>
    </location>
</feature>
<evidence type="ECO:0000313" key="2">
    <source>
        <dbReference type="EMBL" id="MBO3794369.1"/>
    </source>
</evidence>
<evidence type="ECO:0000256" key="1">
    <source>
        <dbReference type="SAM" id="MobiDB-lite"/>
    </source>
</evidence>
<evidence type="ECO:0000313" key="3">
    <source>
        <dbReference type="Proteomes" id="UP000665181"/>
    </source>
</evidence>
<feature type="compositionally biased region" description="Pro residues" evidence="1">
    <location>
        <begin position="225"/>
        <end position="243"/>
    </location>
</feature>
<proteinExistence type="predicted"/>
<reference evidence="2" key="1">
    <citation type="submission" date="2021-03" db="EMBL/GenBank/DDBJ databases">
        <title>Isolation of Bacillus subtilis from fermented food sample.</title>
        <authorList>
            <person name="Lakshmanan V."/>
            <person name="Athira K."/>
            <person name="Rajagopal K."/>
        </authorList>
    </citation>
    <scope>NUCLEOTIDE SEQUENCE</scope>
    <source>
        <strain evidence="2">S1</strain>
    </source>
</reference>
<comment type="caution">
    <text evidence="2">The sequence shown here is derived from an EMBL/GenBank/DDBJ whole genome shotgun (WGS) entry which is preliminary data.</text>
</comment>
<dbReference type="RefSeq" id="WP_208556279.1">
    <property type="nucleotide sequence ID" value="NZ_JAGFPW010000005.1"/>
</dbReference>
<protein>
    <submittedName>
        <fullName evidence="2">Uncharacterized protein</fullName>
    </submittedName>
</protein>
<accession>A0A8I2B6U6</accession>
<dbReference type="Proteomes" id="UP000665181">
    <property type="component" value="Unassembled WGS sequence"/>
</dbReference>
<name>A0A8I2B6U6_BACIU</name>
<organism evidence="2 3">
    <name type="scientific">Bacillus subtilis</name>
    <dbReference type="NCBI Taxonomy" id="1423"/>
    <lineage>
        <taxon>Bacteria</taxon>
        <taxon>Bacillati</taxon>
        <taxon>Bacillota</taxon>
        <taxon>Bacilli</taxon>
        <taxon>Bacillales</taxon>
        <taxon>Bacillaceae</taxon>
        <taxon>Bacillus</taxon>
    </lineage>
</organism>
<dbReference type="EMBL" id="JAGFPW010000005">
    <property type="protein sequence ID" value="MBO3794369.1"/>
    <property type="molecule type" value="Genomic_DNA"/>
</dbReference>
<dbReference type="AlphaFoldDB" id="A0A8I2B6U6"/>